<evidence type="ECO:0000256" key="2">
    <source>
        <dbReference type="ARBA" id="ARBA00004613"/>
    </source>
</evidence>
<comment type="catalytic activity">
    <reaction evidence="1">
        <text>Random hydrolysis of (1-&gt;4)-beta-D-mannosidic linkages in mannans, galactomannans and glucomannans.</text>
        <dbReference type="EC" id="3.2.1.78"/>
    </reaction>
</comment>
<dbReference type="EMBL" id="MU001695">
    <property type="protein sequence ID" value="KAF2453838.1"/>
    <property type="molecule type" value="Genomic_DNA"/>
</dbReference>
<evidence type="ECO:0000313" key="11">
    <source>
        <dbReference type="EMBL" id="KAF2453838.1"/>
    </source>
</evidence>
<dbReference type="SUPFAM" id="SSF51445">
    <property type="entry name" value="(Trans)glycosidases"/>
    <property type="match status" value="1"/>
</dbReference>
<dbReference type="PANTHER" id="PTHR31451">
    <property type="match status" value="1"/>
</dbReference>
<dbReference type="EC" id="3.2.1.78" evidence="4"/>
<protein>
    <recommendedName>
        <fullName evidence="4">mannan endo-1,4-beta-mannosidase</fullName>
        <ecNumber evidence="4">3.2.1.78</ecNumber>
    </recommendedName>
</protein>
<dbReference type="GO" id="GO:0005576">
    <property type="term" value="C:extracellular region"/>
    <property type="evidence" value="ECO:0007669"/>
    <property type="project" value="UniProtKB-SubCell"/>
</dbReference>
<dbReference type="OrthoDB" id="428177at2759"/>
<proteinExistence type="inferred from homology"/>
<evidence type="ECO:0000256" key="3">
    <source>
        <dbReference type="ARBA" id="ARBA00005641"/>
    </source>
</evidence>
<keyword evidence="5" id="KW-0964">Secreted</keyword>
<evidence type="ECO:0000256" key="5">
    <source>
        <dbReference type="ARBA" id="ARBA00022525"/>
    </source>
</evidence>
<evidence type="ECO:0000313" key="12">
    <source>
        <dbReference type="Proteomes" id="UP000799766"/>
    </source>
</evidence>
<dbReference type="PANTHER" id="PTHR31451:SF39">
    <property type="entry name" value="MANNAN ENDO-1,4-BETA-MANNOSIDASE 1"/>
    <property type="match status" value="1"/>
</dbReference>
<comment type="similarity">
    <text evidence="3">Belongs to the glycosyl hydrolase 5 (cellulase A) family.</text>
</comment>
<dbReference type="InterPro" id="IPR045053">
    <property type="entry name" value="MAN-like"/>
</dbReference>
<feature type="domain" description="Glycoside hydrolase family 5" evidence="10">
    <location>
        <begin position="92"/>
        <end position="280"/>
    </location>
</feature>
<evidence type="ECO:0000256" key="7">
    <source>
        <dbReference type="ARBA" id="ARBA00022801"/>
    </source>
</evidence>
<keyword evidence="12" id="KW-1185">Reference proteome</keyword>
<dbReference type="Pfam" id="PF26410">
    <property type="entry name" value="GH5_mannosidase"/>
    <property type="match status" value="1"/>
</dbReference>
<dbReference type="Proteomes" id="UP000799766">
    <property type="component" value="Unassembled WGS sequence"/>
</dbReference>
<name>A0A6A6NQI7_9PEZI</name>
<dbReference type="Gene3D" id="3.20.20.80">
    <property type="entry name" value="Glycosidases"/>
    <property type="match status" value="1"/>
</dbReference>
<keyword evidence="7 11" id="KW-0378">Hydrolase</keyword>
<reference evidence="11" key="1">
    <citation type="journal article" date="2020" name="Stud. Mycol.">
        <title>101 Dothideomycetes genomes: a test case for predicting lifestyles and emergence of pathogens.</title>
        <authorList>
            <person name="Haridas S."/>
            <person name="Albert R."/>
            <person name="Binder M."/>
            <person name="Bloem J."/>
            <person name="Labutti K."/>
            <person name="Salamov A."/>
            <person name="Andreopoulos B."/>
            <person name="Baker S."/>
            <person name="Barry K."/>
            <person name="Bills G."/>
            <person name="Bluhm B."/>
            <person name="Cannon C."/>
            <person name="Castanera R."/>
            <person name="Culley D."/>
            <person name="Daum C."/>
            <person name="Ezra D."/>
            <person name="Gonzalez J."/>
            <person name="Henrissat B."/>
            <person name="Kuo A."/>
            <person name="Liang C."/>
            <person name="Lipzen A."/>
            <person name="Lutzoni F."/>
            <person name="Magnuson J."/>
            <person name="Mondo S."/>
            <person name="Nolan M."/>
            <person name="Ohm R."/>
            <person name="Pangilinan J."/>
            <person name="Park H.-J."/>
            <person name="Ramirez L."/>
            <person name="Alfaro M."/>
            <person name="Sun H."/>
            <person name="Tritt A."/>
            <person name="Yoshinaga Y."/>
            <person name="Zwiers L.-H."/>
            <person name="Turgeon B."/>
            <person name="Goodwin S."/>
            <person name="Spatafora J."/>
            <person name="Crous P."/>
            <person name="Grigoriev I."/>
        </authorList>
    </citation>
    <scope>NUCLEOTIDE SEQUENCE</scope>
    <source>
        <strain evidence="11">ATCC 16933</strain>
    </source>
</reference>
<feature type="signal peptide" evidence="9">
    <location>
        <begin position="1"/>
        <end position="17"/>
    </location>
</feature>
<dbReference type="InterPro" id="IPR001547">
    <property type="entry name" value="Glyco_hydro_5"/>
</dbReference>
<evidence type="ECO:0000256" key="8">
    <source>
        <dbReference type="ARBA" id="ARBA00023295"/>
    </source>
</evidence>
<evidence type="ECO:0000256" key="9">
    <source>
        <dbReference type="SAM" id="SignalP"/>
    </source>
</evidence>
<accession>A0A6A6NQI7</accession>
<evidence type="ECO:0000259" key="10">
    <source>
        <dbReference type="Pfam" id="PF26410"/>
    </source>
</evidence>
<sequence>MKFTGSFLALLHTFAAALPSSAPNCTVSPSSQWTSPTSFDRSAWVVRNGTALYLSDGTRWTGSGPNIYWLGLDENVVPPADEPYDAATKSSYPTKGRVTEMMNVLNVMGANHIRAHTLGVSFGNPLALMPERGVINEDAWEAIDWAVYQAGTHGIRLSVPLVDNYDYYHGGKFNFLRWRGIDMTSSDLPDDRVQLFYTDPDIISDFKFYINALLTHMNPYTGLTYADDPTIFAYETGNELGGPVFQDKAVPVAWTREIAQFVKELAPRKLVVDGTYGVKEGALAIEEVDIYSNHYYPVDNAKLSADLETVGEAGKVYFAGEYDWSDAGLDSWLSLIEERQGMDEPVIAGDQFWSLFGHDVPDCSTFVPHDDGQTMHYNNPANTPEINGYIARVRQHFFTMNDQAVALETPEAPCPGPTCS</sequence>
<comment type="subcellular location">
    <subcellularLocation>
        <location evidence="2">Secreted</location>
    </subcellularLocation>
</comment>
<keyword evidence="8" id="KW-0326">Glycosidase</keyword>
<evidence type="ECO:0000256" key="4">
    <source>
        <dbReference type="ARBA" id="ARBA00012706"/>
    </source>
</evidence>
<dbReference type="GO" id="GO:0016985">
    <property type="term" value="F:mannan endo-1,4-beta-mannosidase activity"/>
    <property type="evidence" value="ECO:0007669"/>
    <property type="project" value="UniProtKB-EC"/>
</dbReference>
<dbReference type="InterPro" id="IPR017853">
    <property type="entry name" value="GH"/>
</dbReference>
<organism evidence="11 12">
    <name type="scientific">Lineolata rhizophorae</name>
    <dbReference type="NCBI Taxonomy" id="578093"/>
    <lineage>
        <taxon>Eukaryota</taxon>
        <taxon>Fungi</taxon>
        <taxon>Dikarya</taxon>
        <taxon>Ascomycota</taxon>
        <taxon>Pezizomycotina</taxon>
        <taxon>Dothideomycetes</taxon>
        <taxon>Dothideomycetes incertae sedis</taxon>
        <taxon>Lineolatales</taxon>
        <taxon>Lineolataceae</taxon>
        <taxon>Lineolata</taxon>
    </lineage>
</organism>
<feature type="chain" id="PRO_5025348531" description="mannan endo-1,4-beta-mannosidase" evidence="9">
    <location>
        <begin position="18"/>
        <end position="420"/>
    </location>
</feature>
<gene>
    <name evidence="11" type="ORF">BDY21DRAFT_424260</name>
</gene>
<evidence type="ECO:0000256" key="6">
    <source>
        <dbReference type="ARBA" id="ARBA00022729"/>
    </source>
</evidence>
<evidence type="ECO:0000256" key="1">
    <source>
        <dbReference type="ARBA" id="ARBA00001678"/>
    </source>
</evidence>
<dbReference type="AlphaFoldDB" id="A0A6A6NQI7"/>
<keyword evidence="6 9" id="KW-0732">Signal</keyword>